<dbReference type="AlphaFoldDB" id="A0A833ZE04"/>
<reference evidence="2 3" key="1">
    <citation type="journal article" date="2020" name="Nature">
        <title>Six reference-quality genomes reveal evolution of bat adaptations.</title>
        <authorList>
            <person name="Jebb D."/>
            <person name="Huang Z."/>
            <person name="Pippel M."/>
            <person name="Hughes G.M."/>
            <person name="Lavrichenko K."/>
            <person name="Devanna P."/>
            <person name="Winkler S."/>
            <person name="Jermiin L.S."/>
            <person name="Skirmuntt E.C."/>
            <person name="Katzourakis A."/>
            <person name="Burkitt-Gray L."/>
            <person name="Ray D.A."/>
            <person name="Sullivan K.A.M."/>
            <person name="Roscito J.G."/>
            <person name="Kirilenko B.M."/>
            <person name="Davalos L.M."/>
            <person name="Corthals A.P."/>
            <person name="Power M.L."/>
            <person name="Jones G."/>
            <person name="Ransome R.D."/>
            <person name="Dechmann D.K.N."/>
            <person name="Locatelli A.G."/>
            <person name="Puechmaille S.J."/>
            <person name="Fedrigo O."/>
            <person name="Jarvis E.D."/>
            <person name="Hiller M."/>
            <person name="Vernes S.C."/>
            <person name="Myers E.W."/>
            <person name="Teeling E.C."/>
        </authorList>
    </citation>
    <scope>NUCLEOTIDE SEQUENCE [LARGE SCALE GENOMIC DNA]</scope>
    <source>
        <strain evidence="2">Bat1K_MPI-CBG_1</strain>
    </source>
</reference>
<dbReference type="Proteomes" id="UP000664940">
    <property type="component" value="Unassembled WGS sequence"/>
</dbReference>
<gene>
    <name evidence="2" type="ORF">HJG60_011763</name>
</gene>
<organism evidence="2 3">
    <name type="scientific">Phyllostomus discolor</name>
    <name type="common">pale spear-nosed bat</name>
    <dbReference type="NCBI Taxonomy" id="89673"/>
    <lineage>
        <taxon>Eukaryota</taxon>
        <taxon>Metazoa</taxon>
        <taxon>Chordata</taxon>
        <taxon>Craniata</taxon>
        <taxon>Vertebrata</taxon>
        <taxon>Euteleostomi</taxon>
        <taxon>Mammalia</taxon>
        <taxon>Eutheria</taxon>
        <taxon>Laurasiatheria</taxon>
        <taxon>Chiroptera</taxon>
        <taxon>Yangochiroptera</taxon>
        <taxon>Phyllostomidae</taxon>
        <taxon>Phyllostominae</taxon>
        <taxon>Phyllostomus</taxon>
    </lineage>
</organism>
<evidence type="ECO:0000313" key="3">
    <source>
        <dbReference type="Proteomes" id="UP000664940"/>
    </source>
</evidence>
<sequence>MGICSAGQRPLARHPKQWEERIQQPDVKGLGNTARAGEVETYVTREIWTGLKKVVVSRLDLESQTRPEKKLDPWTTPGSGAAFPAPDHLLQAAPRGADKPSSIRHCYSGLCFMKPKLYPI</sequence>
<name>A0A833ZE04_9CHIR</name>
<evidence type="ECO:0000256" key="1">
    <source>
        <dbReference type="SAM" id="MobiDB-lite"/>
    </source>
</evidence>
<proteinExistence type="predicted"/>
<dbReference type="EMBL" id="JABVXQ010000008">
    <property type="protein sequence ID" value="KAF6094653.1"/>
    <property type="molecule type" value="Genomic_DNA"/>
</dbReference>
<comment type="caution">
    <text evidence="2">The sequence shown here is derived from an EMBL/GenBank/DDBJ whole genome shotgun (WGS) entry which is preliminary data.</text>
</comment>
<accession>A0A833ZE04</accession>
<feature type="region of interest" description="Disordered" evidence="1">
    <location>
        <begin position="65"/>
        <end position="84"/>
    </location>
</feature>
<feature type="region of interest" description="Disordered" evidence="1">
    <location>
        <begin position="1"/>
        <end position="31"/>
    </location>
</feature>
<protein>
    <submittedName>
        <fullName evidence="2">Uncharacterized protein</fullName>
    </submittedName>
</protein>
<evidence type="ECO:0000313" key="2">
    <source>
        <dbReference type="EMBL" id="KAF6094653.1"/>
    </source>
</evidence>